<dbReference type="OrthoDB" id="3981301at2759"/>
<dbReference type="Proteomes" id="UP000183365">
    <property type="component" value="Unassembled WGS sequence"/>
</dbReference>
<organism evidence="2 3">
    <name type="scientific">Hanseniaspora guilliermondii</name>
    <dbReference type="NCBI Taxonomy" id="56406"/>
    <lineage>
        <taxon>Eukaryota</taxon>
        <taxon>Fungi</taxon>
        <taxon>Dikarya</taxon>
        <taxon>Ascomycota</taxon>
        <taxon>Saccharomycotina</taxon>
        <taxon>Saccharomycetes</taxon>
        <taxon>Saccharomycodales</taxon>
        <taxon>Saccharomycodaceae</taxon>
        <taxon>Hanseniaspora</taxon>
    </lineage>
</organism>
<feature type="compositionally biased region" description="Low complexity" evidence="1">
    <location>
        <begin position="269"/>
        <end position="300"/>
    </location>
</feature>
<dbReference type="EMBL" id="FQNF01000026">
    <property type="protein sequence ID" value="SGZ39587.1"/>
    <property type="molecule type" value="Genomic_DNA"/>
</dbReference>
<name>A0A1L0B3P8_9ASCO</name>
<feature type="compositionally biased region" description="Basic residues" evidence="1">
    <location>
        <begin position="552"/>
        <end position="564"/>
    </location>
</feature>
<feature type="compositionally biased region" description="Low complexity" evidence="1">
    <location>
        <begin position="223"/>
        <end position="239"/>
    </location>
</feature>
<feature type="region of interest" description="Disordered" evidence="1">
    <location>
        <begin position="152"/>
        <end position="171"/>
    </location>
</feature>
<evidence type="ECO:0000256" key="1">
    <source>
        <dbReference type="SAM" id="MobiDB-lite"/>
    </source>
</evidence>
<feature type="region of interest" description="Disordered" evidence="1">
    <location>
        <begin position="223"/>
        <end position="320"/>
    </location>
</feature>
<dbReference type="AlphaFoldDB" id="A0A1L0B3P8"/>
<evidence type="ECO:0000313" key="2">
    <source>
        <dbReference type="EMBL" id="SGZ39587.1"/>
    </source>
</evidence>
<sequence length="573" mass="63682">MIVSTDINNKPFDKRHRHKRSFALSGDNNFDFLPTNNRKNSNSSLPEFINTNNATSSSNPVIDFDNAEKFIQQSTTKAKKESYLRHKRSESAPTEMLTFSPIEDEMNGNWLDLSKTSSDDQIKKYWESNYSNIVQDMGNEPLNNDNLLMDVDEEDENNSGSNSSSPVKTKMSYGIPEQTSMPSMNNLKGTRQVSDTSYRSITPSSATTNLSASSFRITLSTPATAMTSSSPLATASSTTHNTNVNRNLGRTKHTSNFHQRYHNFGIPYSPSASSAAGNGTGSSQGSSRVSSATSGDSGTSADKREYGNLKTPEGNSGLSPLASEVISKYATMGKKKSNGKMGVKTRGSGSNLNTPFNFRSQEYDISKDLEDLNILDNENDPLMKYLAEENSKKQASISTITNTTYSSGTILDPNFATNERNLFISDDEFKRTKKHSRQLTDTESNITLIVPGKDTKSPGEFEKNLQVFEEEPVAINNHHECSQDDLKSYVSDKRGSKENIRKRISNSMSFSNLSLRTNDEGGRKIKKSLSIQSLSKYLRPNADNTSEDNHKKDKRKRDSSKRHSLIAWIFKSK</sequence>
<gene>
    <name evidence="2" type="ORF">HGUI_01787</name>
</gene>
<keyword evidence="3" id="KW-1185">Reference proteome</keyword>
<feature type="compositionally biased region" description="Basic residues" evidence="1">
    <location>
        <begin position="249"/>
        <end position="261"/>
    </location>
</feature>
<proteinExistence type="predicted"/>
<accession>A0A1L0B3P8</accession>
<dbReference type="VEuPathDB" id="FungiDB:HGUI_01787"/>
<protein>
    <submittedName>
        <fullName evidence="2">Uncharacterized protein</fullName>
    </submittedName>
</protein>
<reference evidence="3" key="1">
    <citation type="submission" date="2016-11" db="EMBL/GenBank/DDBJ databases">
        <authorList>
            <person name="Guldener U."/>
        </authorList>
    </citation>
    <scope>NUCLEOTIDE SEQUENCE [LARGE SCALE GENOMIC DNA]</scope>
</reference>
<evidence type="ECO:0000313" key="3">
    <source>
        <dbReference type="Proteomes" id="UP000183365"/>
    </source>
</evidence>
<feature type="region of interest" description="Disordered" evidence="1">
    <location>
        <begin position="533"/>
        <end position="564"/>
    </location>
</feature>
<feature type="region of interest" description="Disordered" evidence="1">
    <location>
        <begin position="335"/>
        <end position="355"/>
    </location>
</feature>